<proteinExistence type="predicted"/>
<dbReference type="OrthoDB" id="105588at2157"/>
<dbReference type="InterPro" id="IPR004942">
    <property type="entry name" value="Roadblock/LAMTOR2_dom"/>
</dbReference>
<accession>E1RGT0</accession>
<dbReference type="HOGENOM" id="CLU_1237935_0_0_2"/>
<organism evidence="2 3">
    <name type="scientific">Methanolacinia petrolearia (strain DSM 11571 / OCM 486 / SEBR 4847)</name>
    <name type="common">Methanoplanus petrolearius</name>
    <dbReference type="NCBI Taxonomy" id="679926"/>
    <lineage>
        <taxon>Archaea</taxon>
        <taxon>Methanobacteriati</taxon>
        <taxon>Methanobacteriota</taxon>
        <taxon>Stenosarchaea group</taxon>
        <taxon>Methanomicrobia</taxon>
        <taxon>Methanomicrobiales</taxon>
        <taxon>Methanomicrobiaceae</taxon>
        <taxon>Methanolacinia</taxon>
    </lineage>
</organism>
<dbReference type="SMART" id="SM00960">
    <property type="entry name" value="Robl_LC7"/>
    <property type="match status" value="1"/>
</dbReference>
<name>E1RGT0_METP4</name>
<dbReference type="EMBL" id="CP002117">
    <property type="protein sequence ID" value="ADN37459.1"/>
    <property type="molecule type" value="Genomic_DNA"/>
</dbReference>
<gene>
    <name evidence="2" type="ordered locus">Mpet_2716</name>
</gene>
<evidence type="ECO:0000259" key="1">
    <source>
        <dbReference type="SMART" id="SM00960"/>
    </source>
</evidence>
<dbReference type="KEGG" id="mpi:Mpet_2716"/>
<reference evidence="2 3" key="1">
    <citation type="journal article" date="2010" name="Stand. Genomic Sci.">
        <title>Complete genome sequence of Methanoplanus petrolearius type strain (SEBR 4847).</title>
        <authorList>
            <person name="Brambilla E."/>
            <person name="Djao O.D."/>
            <person name="Daligault H."/>
            <person name="Lapidus A."/>
            <person name="Lucas S."/>
            <person name="Hammon N."/>
            <person name="Nolan M."/>
            <person name="Tice H."/>
            <person name="Cheng J.F."/>
            <person name="Han C."/>
            <person name="Tapia R."/>
            <person name="Goodwin L."/>
            <person name="Pitluck S."/>
            <person name="Liolios K."/>
            <person name="Ivanova N."/>
            <person name="Mavromatis K."/>
            <person name="Mikhailova N."/>
            <person name="Pati A."/>
            <person name="Chen A."/>
            <person name="Palaniappan K."/>
            <person name="Land M."/>
            <person name="Hauser L."/>
            <person name="Chang Y.J."/>
            <person name="Jeffries C.D."/>
            <person name="Rohde M."/>
            <person name="Spring S."/>
            <person name="Sikorski J."/>
            <person name="Goker M."/>
            <person name="Woyke T."/>
            <person name="Bristow J."/>
            <person name="Eisen J.A."/>
            <person name="Markowitz V."/>
            <person name="Hugenholtz P."/>
            <person name="Kyrpides N.C."/>
            <person name="Klenk H.P."/>
        </authorList>
    </citation>
    <scope>NUCLEOTIDE SEQUENCE [LARGE SCALE GENOMIC DNA]</scope>
    <source>
        <strain evidence="3">DSM 11571 / OCM 486 / SEBR 4847</strain>
    </source>
</reference>
<dbReference type="AlphaFoldDB" id="E1RGT0"/>
<dbReference type="Proteomes" id="UP000006565">
    <property type="component" value="Chromosome"/>
</dbReference>
<dbReference type="SUPFAM" id="SSF103196">
    <property type="entry name" value="Roadblock/LC7 domain"/>
    <property type="match status" value="1"/>
</dbReference>
<dbReference type="GeneID" id="9745211"/>
<dbReference type="RefSeq" id="WP_013330632.1">
    <property type="nucleotide sequence ID" value="NC_014507.1"/>
</dbReference>
<evidence type="ECO:0000313" key="2">
    <source>
        <dbReference type="EMBL" id="ADN37459.1"/>
    </source>
</evidence>
<evidence type="ECO:0000313" key="3">
    <source>
        <dbReference type="Proteomes" id="UP000006565"/>
    </source>
</evidence>
<sequence length="231" mass="24849">MNASLPAGEHVGCMEVSLDKLFELSPDFTGCIVIEYNNSRGFVLADAGTPVAAGYAAGDLKLSGMEAYENLLKKESLDCVLKKYTDDEIDEAKIIVRESFSFDISELKGREASPGDSSDEILSEKTLQNVLKQPGVKAVSLFFEGFALHSAGDADFEQVAALSEDLVRSANQITADLGMDSATQLILETPQGKLIISPVGDLFICILAETDCQLGLIRLVIQSIKHDLGEV</sequence>
<keyword evidence="3" id="KW-1185">Reference proteome</keyword>
<dbReference type="Pfam" id="PF03259">
    <property type="entry name" value="Robl_LC7"/>
    <property type="match status" value="1"/>
</dbReference>
<dbReference type="eggNOG" id="arCOG02605">
    <property type="taxonomic scope" value="Archaea"/>
</dbReference>
<protein>
    <submittedName>
        <fullName evidence="2">Roadblock/LC7 family protein</fullName>
    </submittedName>
</protein>
<dbReference type="STRING" id="679926.Mpet_2716"/>
<feature type="domain" description="Roadblock/LAMTOR2" evidence="1">
    <location>
        <begin position="123"/>
        <end position="208"/>
    </location>
</feature>
<dbReference type="Gene3D" id="3.30.450.30">
    <property type="entry name" value="Dynein light chain 2a, cytoplasmic"/>
    <property type="match status" value="1"/>
</dbReference>